<dbReference type="Proteomes" id="UP001281761">
    <property type="component" value="Unassembled WGS sequence"/>
</dbReference>
<proteinExistence type="predicted"/>
<organism evidence="1 2">
    <name type="scientific">Blattamonas nauphoetae</name>
    <dbReference type="NCBI Taxonomy" id="2049346"/>
    <lineage>
        <taxon>Eukaryota</taxon>
        <taxon>Metamonada</taxon>
        <taxon>Preaxostyla</taxon>
        <taxon>Oxymonadida</taxon>
        <taxon>Blattamonas</taxon>
    </lineage>
</organism>
<reference evidence="1 2" key="1">
    <citation type="journal article" date="2022" name="bioRxiv">
        <title>Genomics of Preaxostyla Flagellates Illuminates Evolutionary Transitions and the Path Towards Mitochondrial Loss.</title>
        <authorList>
            <person name="Novak L.V.F."/>
            <person name="Treitli S.C."/>
            <person name="Pyrih J."/>
            <person name="Halakuc P."/>
            <person name="Pipaliya S.V."/>
            <person name="Vacek V."/>
            <person name="Brzon O."/>
            <person name="Soukal P."/>
            <person name="Eme L."/>
            <person name="Dacks J.B."/>
            <person name="Karnkowska A."/>
            <person name="Elias M."/>
            <person name="Hampl V."/>
        </authorList>
    </citation>
    <scope>NUCLEOTIDE SEQUENCE [LARGE SCALE GENOMIC DNA]</scope>
    <source>
        <strain evidence="1">NAU3</strain>
        <tissue evidence="1">Gut</tissue>
    </source>
</reference>
<sequence length="384" mass="43650">MDFLHSFEKRNQMMSRLSNDSSLSSELGGSGLNVTPLKIILCSFLSVFCGCTFPSALTELITIDLDSSPLKMYRQVNPAFYLNHTSIDPKHRKSVFPMDLMFERYLRDKPSNLVEGWPDPNLCISRKFLHTPFVGLHALLLRNSKLNLSLEALENIIFMFFDDISFQDTTSAEILSLFEHYPPPCFFDTLLSTPHIIRADHDILIGLLNVFHSFGVFTASFGACSSLAQIFKTLAPFDSNPDENELNLLSDVGEIVLSLHWLNIPPRFDSPLLCHLPSLAGAQRGVLQTLSSHSGIPSLIASHSSQLVKYRRRSDFRYAQIHFFGYAQIQMDTRRSKLLLFLFEFMADCCLRKLQYGLIYSQTSFRITNRSKKVDSLCKVIPKK</sequence>
<name>A0ABQ9YAC6_9EUKA</name>
<accession>A0ABQ9YAC6</accession>
<comment type="caution">
    <text evidence="1">The sequence shown here is derived from an EMBL/GenBank/DDBJ whole genome shotgun (WGS) entry which is preliminary data.</text>
</comment>
<protein>
    <submittedName>
        <fullName evidence="1">Uncharacterized protein</fullName>
    </submittedName>
</protein>
<evidence type="ECO:0000313" key="1">
    <source>
        <dbReference type="EMBL" id="KAK2960700.1"/>
    </source>
</evidence>
<keyword evidence="2" id="KW-1185">Reference proteome</keyword>
<dbReference type="EMBL" id="JARBJD010000021">
    <property type="protein sequence ID" value="KAK2960700.1"/>
    <property type="molecule type" value="Genomic_DNA"/>
</dbReference>
<evidence type="ECO:0000313" key="2">
    <source>
        <dbReference type="Proteomes" id="UP001281761"/>
    </source>
</evidence>
<gene>
    <name evidence="1" type="ORF">BLNAU_4355</name>
</gene>